<name>A0A0E9P7A6_ANGAN</name>
<sequence>MRRRERDTIPSSKRTRCHGNLYGYAAFP</sequence>
<dbReference type="EMBL" id="GBXM01108051">
    <property type="protein sequence ID" value="JAH00526.1"/>
    <property type="molecule type" value="Transcribed_RNA"/>
</dbReference>
<proteinExistence type="predicted"/>
<dbReference type="AlphaFoldDB" id="A0A0E9P7A6"/>
<evidence type="ECO:0000313" key="1">
    <source>
        <dbReference type="EMBL" id="JAH00526.1"/>
    </source>
</evidence>
<reference evidence="1" key="1">
    <citation type="submission" date="2014-11" db="EMBL/GenBank/DDBJ databases">
        <authorList>
            <person name="Amaro Gonzalez C."/>
        </authorList>
    </citation>
    <scope>NUCLEOTIDE SEQUENCE</scope>
</reference>
<accession>A0A0E9P7A6</accession>
<reference evidence="1" key="2">
    <citation type="journal article" date="2015" name="Fish Shellfish Immunol.">
        <title>Early steps in the European eel (Anguilla anguilla)-Vibrio vulnificus interaction in the gills: Role of the RtxA13 toxin.</title>
        <authorList>
            <person name="Callol A."/>
            <person name="Pajuelo D."/>
            <person name="Ebbesson L."/>
            <person name="Teles M."/>
            <person name="MacKenzie S."/>
            <person name="Amaro C."/>
        </authorList>
    </citation>
    <scope>NUCLEOTIDE SEQUENCE</scope>
</reference>
<protein>
    <submittedName>
        <fullName evidence="1">Uncharacterized protein</fullName>
    </submittedName>
</protein>
<organism evidence="1">
    <name type="scientific">Anguilla anguilla</name>
    <name type="common">European freshwater eel</name>
    <name type="synonym">Muraena anguilla</name>
    <dbReference type="NCBI Taxonomy" id="7936"/>
    <lineage>
        <taxon>Eukaryota</taxon>
        <taxon>Metazoa</taxon>
        <taxon>Chordata</taxon>
        <taxon>Craniata</taxon>
        <taxon>Vertebrata</taxon>
        <taxon>Euteleostomi</taxon>
        <taxon>Actinopterygii</taxon>
        <taxon>Neopterygii</taxon>
        <taxon>Teleostei</taxon>
        <taxon>Anguilliformes</taxon>
        <taxon>Anguillidae</taxon>
        <taxon>Anguilla</taxon>
    </lineage>
</organism>